<dbReference type="SUPFAM" id="SSF51735">
    <property type="entry name" value="NAD(P)-binding Rossmann-fold domains"/>
    <property type="match status" value="1"/>
</dbReference>
<organism evidence="4 5">
    <name type="scientific">Pseudofrankia inefficax (strain DSM 45817 / CECT 9037 / DDB 130130 / EuI1c)</name>
    <name type="common">Frankia inefficax</name>
    <dbReference type="NCBI Taxonomy" id="298654"/>
    <lineage>
        <taxon>Bacteria</taxon>
        <taxon>Bacillati</taxon>
        <taxon>Actinomycetota</taxon>
        <taxon>Actinomycetes</taxon>
        <taxon>Frankiales</taxon>
        <taxon>Frankiaceae</taxon>
        <taxon>Pseudofrankia</taxon>
    </lineage>
</organism>
<dbReference type="KEGG" id="fri:FraEuI1c_5755"/>
<dbReference type="GO" id="GO:0016020">
    <property type="term" value="C:membrane"/>
    <property type="evidence" value="ECO:0007669"/>
    <property type="project" value="TreeGrafter"/>
</dbReference>
<dbReference type="Pfam" id="PF00106">
    <property type="entry name" value="adh_short"/>
    <property type="match status" value="1"/>
</dbReference>
<evidence type="ECO:0000256" key="3">
    <source>
        <dbReference type="RuleBase" id="RU000363"/>
    </source>
</evidence>
<dbReference type="InterPro" id="IPR036291">
    <property type="entry name" value="NAD(P)-bd_dom_sf"/>
</dbReference>
<dbReference type="eggNOG" id="COG0300">
    <property type="taxonomic scope" value="Bacteria"/>
</dbReference>
<dbReference type="GO" id="GO:0016491">
    <property type="term" value="F:oxidoreductase activity"/>
    <property type="evidence" value="ECO:0007669"/>
    <property type="project" value="UniProtKB-KW"/>
</dbReference>
<dbReference type="PRINTS" id="PR00081">
    <property type="entry name" value="GDHRDH"/>
</dbReference>
<dbReference type="RefSeq" id="WP_013426857.1">
    <property type="nucleotide sequence ID" value="NC_014666.1"/>
</dbReference>
<comment type="similarity">
    <text evidence="1 3">Belongs to the short-chain dehydrogenases/reductases (SDR) family.</text>
</comment>
<dbReference type="Proteomes" id="UP000002484">
    <property type="component" value="Chromosome"/>
</dbReference>
<name>E3IVT7_PSEI1</name>
<dbReference type="InParanoid" id="E3IVT7"/>
<dbReference type="InterPro" id="IPR020904">
    <property type="entry name" value="Sc_DH/Rdtase_CS"/>
</dbReference>
<dbReference type="PRINTS" id="PR00080">
    <property type="entry name" value="SDRFAMILY"/>
</dbReference>
<dbReference type="STRING" id="298654.FraEuI1c_5755"/>
<dbReference type="AlphaFoldDB" id="E3IVT7"/>
<proteinExistence type="inferred from homology"/>
<evidence type="ECO:0000313" key="4">
    <source>
        <dbReference type="EMBL" id="ADP83739.1"/>
    </source>
</evidence>
<reference evidence="4 5" key="1">
    <citation type="submission" date="2010-10" db="EMBL/GenBank/DDBJ databases">
        <title>Complete sequence of Frankia sp. EuI1c.</title>
        <authorList>
            <consortium name="US DOE Joint Genome Institute"/>
            <person name="Lucas S."/>
            <person name="Copeland A."/>
            <person name="Lapidus A."/>
            <person name="Cheng J.-F."/>
            <person name="Bruce D."/>
            <person name="Goodwin L."/>
            <person name="Pitluck S."/>
            <person name="Chertkov O."/>
            <person name="Detter J.C."/>
            <person name="Han C."/>
            <person name="Tapia R."/>
            <person name="Land M."/>
            <person name="Hauser L."/>
            <person name="Jeffries C."/>
            <person name="Kyrpides N."/>
            <person name="Ivanova N."/>
            <person name="Mikhailova N."/>
            <person name="Beauchemin N."/>
            <person name="Sen A."/>
            <person name="Sur S.A."/>
            <person name="Gtari M."/>
            <person name="Wall L."/>
            <person name="Tisa L."/>
            <person name="Woyke T."/>
        </authorList>
    </citation>
    <scope>NUCLEOTIDE SEQUENCE [LARGE SCALE GENOMIC DNA]</scope>
    <source>
        <strain evidence="5">DSM 45817 / CECT 9037 / EuI1c</strain>
    </source>
</reference>
<evidence type="ECO:0000256" key="2">
    <source>
        <dbReference type="ARBA" id="ARBA00023002"/>
    </source>
</evidence>
<evidence type="ECO:0000256" key="1">
    <source>
        <dbReference type="ARBA" id="ARBA00006484"/>
    </source>
</evidence>
<sequence>MTKTSETPGAAATNAVAPGALVTGASSGIGRATAIALSVAGYRVVGTCRDPNSLADPVDGVHYVSLELGDPSSIEAAAAAALDRLAGTIDLLVNNAGESWVGSFEETDADTLTHVFAVNVVGTVALTQRFLPAMRARGRGHVVNVGSLLAEFPVGYRSAYVASKAALRGFTLAARQELGPLGIRMCLVEPAYYRTGVRMNRKGGGPGPGSPYAAGFASVQKATAKGDDLAGDPADVAARILAVARDPDPAPIQAVGRTEPYLLQARRLLSNRAVERLMMRRYGLG</sequence>
<dbReference type="EMBL" id="CP002299">
    <property type="protein sequence ID" value="ADP83739.1"/>
    <property type="molecule type" value="Genomic_DNA"/>
</dbReference>
<keyword evidence="5" id="KW-1185">Reference proteome</keyword>
<evidence type="ECO:0000313" key="5">
    <source>
        <dbReference type="Proteomes" id="UP000002484"/>
    </source>
</evidence>
<keyword evidence="2" id="KW-0560">Oxidoreductase</keyword>
<dbReference type="HOGENOM" id="CLU_010194_2_9_11"/>
<dbReference type="PANTHER" id="PTHR44196:SF1">
    <property type="entry name" value="DEHYDROGENASE_REDUCTASE SDR FAMILY MEMBER 7B"/>
    <property type="match status" value="1"/>
</dbReference>
<accession>E3IVT7</accession>
<dbReference type="PROSITE" id="PS00061">
    <property type="entry name" value="ADH_SHORT"/>
    <property type="match status" value="1"/>
</dbReference>
<protein>
    <submittedName>
        <fullName evidence="4">Short-chain dehydrogenase/reductase SDR</fullName>
    </submittedName>
</protein>
<dbReference type="Gene3D" id="3.40.50.720">
    <property type="entry name" value="NAD(P)-binding Rossmann-like Domain"/>
    <property type="match status" value="1"/>
</dbReference>
<gene>
    <name evidence="4" type="ordered locus">FraEuI1c_5755</name>
</gene>
<dbReference type="OrthoDB" id="3178062at2"/>
<dbReference type="InterPro" id="IPR002347">
    <property type="entry name" value="SDR_fam"/>
</dbReference>
<dbReference type="PANTHER" id="PTHR44196">
    <property type="entry name" value="DEHYDROGENASE/REDUCTASE SDR FAMILY MEMBER 7B"/>
    <property type="match status" value="1"/>
</dbReference>